<dbReference type="InterPro" id="IPR036188">
    <property type="entry name" value="FAD/NAD-bd_sf"/>
</dbReference>
<evidence type="ECO:0000256" key="3">
    <source>
        <dbReference type="ARBA" id="ARBA00022827"/>
    </source>
</evidence>
<reference evidence="8" key="1">
    <citation type="journal article" date="2019" name="Int. J. Syst. Evol. Microbiol.">
        <title>The Global Catalogue of Microorganisms (GCM) 10K type strain sequencing project: providing services to taxonomists for standard genome sequencing and annotation.</title>
        <authorList>
            <consortium name="The Broad Institute Genomics Platform"/>
            <consortium name="The Broad Institute Genome Sequencing Center for Infectious Disease"/>
            <person name="Wu L."/>
            <person name="Ma J."/>
        </authorList>
    </citation>
    <scope>NUCLEOTIDE SEQUENCE [LARGE SCALE GENOMIC DNA]</scope>
    <source>
        <strain evidence="8">JCM 17551</strain>
    </source>
</reference>
<sequence>MNQDALYSDFIVIGAGVVGLAIAKALSDHARSCIVLEKNALFGEATSSRNSEVIHAGIYYPQGSLKAKLCVQGKQLLYQYCEQRKIPHQRCGKLIVATSSNEEDQLDAIQAKANHNQVHDLSFLNQNQVSALEPNVKASAALISPSTGIIDAHQLMLAMVGDIEDAGNAISYQSEVKHIEQTVTGWRLQVMNQGELLAVECKWLINAAGLEANQLASHYSDKPPALYYCRGLYFSYAGKAPFRHLIYPVPEKNTVGLGIHSTLDLAGQVKFGPDTEYIEEINYQFPVGEELNRIKQHWLTAIQRYFPEVDKRKLQPAYTGIRPKLTQANQTAKDFLIEGPKEHKLDGLIHLLGIESPGLTSALAIADAVYCKITDSE</sequence>
<dbReference type="InterPro" id="IPR006076">
    <property type="entry name" value="FAD-dep_OxRdtase"/>
</dbReference>
<dbReference type="SUPFAM" id="SSF51905">
    <property type="entry name" value="FAD/NAD(P)-binding domain"/>
    <property type="match status" value="1"/>
</dbReference>
<name>A0ABP7MS70_9GAMM</name>
<dbReference type="Gene3D" id="3.30.9.10">
    <property type="entry name" value="D-Amino Acid Oxidase, subunit A, domain 2"/>
    <property type="match status" value="1"/>
</dbReference>
<comment type="cofactor">
    <cofactor evidence="1">
        <name>FAD</name>
        <dbReference type="ChEBI" id="CHEBI:57692"/>
    </cofactor>
</comment>
<proteinExistence type="inferred from homology"/>
<keyword evidence="3" id="KW-0274">FAD</keyword>
<evidence type="ECO:0000313" key="7">
    <source>
        <dbReference type="EMBL" id="GAA3929262.1"/>
    </source>
</evidence>
<protein>
    <submittedName>
        <fullName evidence="7">NAD(P)/FAD-dependent oxidoreductase</fullName>
    </submittedName>
</protein>
<comment type="similarity">
    <text evidence="5">Belongs to the L2HGDH family.</text>
</comment>
<evidence type="ECO:0000256" key="2">
    <source>
        <dbReference type="ARBA" id="ARBA00022630"/>
    </source>
</evidence>
<gene>
    <name evidence="7" type="ORF">GCM10022277_27220</name>
</gene>
<evidence type="ECO:0000256" key="5">
    <source>
        <dbReference type="ARBA" id="ARBA00037941"/>
    </source>
</evidence>
<dbReference type="RefSeq" id="WP_344799095.1">
    <property type="nucleotide sequence ID" value="NZ_BAABBN010000007.1"/>
</dbReference>
<dbReference type="Proteomes" id="UP001501565">
    <property type="component" value="Unassembled WGS sequence"/>
</dbReference>
<dbReference type="EMBL" id="BAABBN010000007">
    <property type="protein sequence ID" value="GAA3929262.1"/>
    <property type="molecule type" value="Genomic_DNA"/>
</dbReference>
<feature type="domain" description="FAD dependent oxidoreductase" evidence="6">
    <location>
        <begin position="9"/>
        <end position="368"/>
    </location>
</feature>
<organism evidence="7 8">
    <name type="scientific">Litoribacillus peritrichatus</name>
    <dbReference type="NCBI Taxonomy" id="718191"/>
    <lineage>
        <taxon>Bacteria</taxon>
        <taxon>Pseudomonadati</taxon>
        <taxon>Pseudomonadota</taxon>
        <taxon>Gammaproteobacteria</taxon>
        <taxon>Oceanospirillales</taxon>
        <taxon>Oceanospirillaceae</taxon>
        <taxon>Litoribacillus</taxon>
    </lineage>
</organism>
<comment type="caution">
    <text evidence="7">The sequence shown here is derived from an EMBL/GenBank/DDBJ whole genome shotgun (WGS) entry which is preliminary data.</text>
</comment>
<evidence type="ECO:0000256" key="4">
    <source>
        <dbReference type="ARBA" id="ARBA00023002"/>
    </source>
</evidence>
<keyword evidence="4" id="KW-0560">Oxidoreductase</keyword>
<dbReference type="Pfam" id="PF01266">
    <property type="entry name" value="DAO"/>
    <property type="match status" value="1"/>
</dbReference>
<dbReference type="Gene3D" id="3.50.50.60">
    <property type="entry name" value="FAD/NAD(P)-binding domain"/>
    <property type="match status" value="1"/>
</dbReference>
<dbReference type="PANTHER" id="PTHR43104:SF4">
    <property type="entry name" value="L-2-HYDROXYGLUTARATE DEHYDROGENASE, MITOCHONDRIAL"/>
    <property type="match status" value="1"/>
</dbReference>
<evidence type="ECO:0000256" key="1">
    <source>
        <dbReference type="ARBA" id="ARBA00001974"/>
    </source>
</evidence>
<keyword evidence="8" id="KW-1185">Reference proteome</keyword>
<accession>A0ABP7MS70</accession>
<keyword evidence="2" id="KW-0285">Flavoprotein</keyword>
<evidence type="ECO:0000259" key="6">
    <source>
        <dbReference type="Pfam" id="PF01266"/>
    </source>
</evidence>
<evidence type="ECO:0000313" key="8">
    <source>
        <dbReference type="Proteomes" id="UP001501565"/>
    </source>
</evidence>
<dbReference type="PANTHER" id="PTHR43104">
    <property type="entry name" value="L-2-HYDROXYGLUTARATE DEHYDROGENASE, MITOCHONDRIAL"/>
    <property type="match status" value="1"/>
</dbReference>